<feature type="domain" description="Transposase IS204/IS1001/IS1096/IS1165 DDE" evidence="1">
    <location>
        <begin position="11"/>
        <end position="59"/>
    </location>
</feature>
<dbReference type="Pfam" id="PF01610">
    <property type="entry name" value="DDE_Tnp_ISL3"/>
    <property type="match status" value="1"/>
</dbReference>
<dbReference type="EMBL" id="CP045835">
    <property type="protein sequence ID" value="QGG53800.1"/>
    <property type="molecule type" value="Genomic_DNA"/>
</dbReference>
<name>A0ABX6DK09_9BACI</name>
<proteinExistence type="predicted"/>
<dbReference type="InterPro" id="IPR002560">
    <property type="entry name" value="Transposase_DDE"/>
</dbReference>
<protein>
    <recommendedName>
        <fullName evidence="1">Transposase IS204/IS1001/IS1096/IS1165 DDE domain-containing protein</fullName>
    </recommendedName>
</protein>
<keyword evidence="3" id="KW-1185">Reference proteome</keyword>
<evidence type="ECO:0000313" key="2">
    <source>
        <dbReference type="EMBL" id="QGG53800.1"/>
    </source>
</evidence>
<evidence type="ECO:0000259" key="1">
    <source>
        <dbReference type="Pfam" id="PF01610"/>
    </source>
</evidence>
<sequence length="69" mass="7903">MIANAETREQTNIFPHQKRNRAEDEIVVMDINPRFKVAVRQVLGQPVIVIDQSHFAQSIYMLSSFGLTC</sequence>
<dbReference type="RefSeq" id="WP_369595806.1">
    <property type="nucleotide sequence ID" value="NZ_CP045835.1"/>
</dbReference>
<accession>A0ABX6DK09</accession>
<evidence type="ECO:0000313" key="3">
    <source>
        <dbReference type="Proteomes" id="UP000373269"/>
    </source>
</evidence>
<organism evidence="2 3">
    <name type="scientific">Lysinibacillus pakistanensis</name>
    <dbReference type="NCBI Taxonomy" id="759811"/>
    <lineage>
        <taxon>Bacteria</taxon>
        <taxon>Bacillati</taxon>
        <taxon>Bacillota</taxon>
        <taxon>Bacilli</taxon>
        <taxon>Bacillales</taxon>
        <taxon>Bacillaceae</taxon>
        <taxon>Lysinibacillus</taxon>
    </lineage>
</organism>
<reference evidence="2 3" key="1">
    <citation type="submission" date="2019-11" db="EMBL/GenBank/DDBJ databases">
        <title>Whole Genome Sequencing and Comparative Genomic Analyses of Lysinibacillus pakistanensis LZH-9, a Halotolerant Strain with Excellent COD Removal Capability.</title>
        <authorList>
            <person name="Zhou H."/>
        </authorList>
    </citation>
    <scope>NUCLEOTIDE SEQUENCE [LARGE SCALE GENOMIC DNA]</scope>
    <source>
        <strain evidence="2 3">LZH-9</strain>
    </source>
</reference>
<gene>
    <name evidence="2" type="ORF">GDS87_00065</name>
</gene>
<dbReference type="Proteomes" id="UP000373269">
    <property type="component" value="Chromosome"/>
</dbReference>